<evidence type="ECO:0000313" key="3">
    <source>
        <dbReference type="Proteomes" id="UP000595197"/>
    </source>
</evidence>
<accession>A0ABX7BLW7</accession>
<protein>
    <submittedName>
        <fullName evidence="2">Uncharacterized protein</fullName>
    </submittedName>
</protein>
<keyword evidence="3" id="KW-1185">Reference proteome</keyword>
<sequence>MLARACVAVTRVLDRHGVAVAGGLGAQCPVDRREQLRRRHGFEDEGNRQGRLVIGRHQNHGHVEAPQDAFRDIDPGGVSKMDVDQAKLRPETLDARYRRVGSLGDPLVRQKLLACTLQ</sequence>
<geneLocation type="plasmid" evidence="2 3">
    <name>pTT6-4</name>
</geneLocation>
<keyword evidence="2" id="KW-0614">Plasmid</keyword>
<feature type="compositionally biased region" description="Basic and acidic residues" evidence="1">
    <location>
        <begin position="61"/>
        <end position="74"/>
    </location>
</feature>
<dbReference type="EMBL" id="CP067424">
    <property type="protein sequence ID" value="QQP93977.1"/>
    <property type="molecule type" value="Genomic_DNA"/>
</dbReference>
<evidence type="ECO:0000313" key="2">
    <source>
        <dbReference type="EMBL" id="QQP93977.1"/>
    </source>
</evidence>
<dbReference type="RefSeq" id="WP_201083807.1">
    <property type="nucleotide sequence ID" value="NZ_CP067424.1"/>
</dbReference>
<reference evidence="2" key="1">
    <citation type="submission" date="2021-02" db="EMBL/GenBank/DDBJ databases">
        <title>Skermanella TT6 skin isolate.</title>
        <authorList>
            <person name="Lee K."/>
            <person name="Ganzorig M."/>
        </authorList>
    </citation>
    <scope>NUCLEOTIDE SEQUENCE</scope>
    <source>
        <strain evidence="2">TT6</strain>
    </source>
</reference>
<name>A0ABX7BLW7_9PROT</name>
<evidence type="ECO:0000256" key="1">
    <source>
        <dbReference type="SAM" id="MobiDB-lite"/>
    </source>
</evidence>
<organism evidence="2 3">
    <name type="scientific">Skermanella cutis</name>
    <dbReference type="NCBI Taxonomy" id="2775420"/>
    <lineage>
        <taxon>Bacteria</taxon>
        <taxon>Pseudomonadati</taxon>
        <taxon>Pseudomonadota</taxon>
        <taxon>Alphaproteobacteria</taxon>
        <taxon>Rhodospirillales</taxon>
        <taxon>Azospirillaceae</taxon>
        <taxon>Skermanella</taxon>
    </lineage>
</organism>
<dbReference type="Proteomes" id="UP000595197">
    <property type="component" value="Plasmid pTT6-4"/>
</dbReference>
<gene>
    <name evidence="2" type="ORF">IGS68_34945</name>
</gene>
<feature type="region of interest" description="Disordered" evidence="1">
    <location>
        <begin position="57"/>
        <end position="78"/>
    </location>
</feature>
<proteinExistence type="predicted"/>